<accession>A0A9Q0AM00</accession>
<keyword evidence="3" id="KW-0949">S-adenosyl-L-methionine</keyword>
<comment type="similarity">
    <text evidence="1">Belongs to the nicotianamine synthase (NAS)-like family.</text>
</comment>
<reference evidence="4" key="1">
    <citation type="submission" date="2021-03" db="EMBL/GenBank/DDBJ databases">
        <title>Revisited historic fungal species revealed as producer of novel bioactive compounds through whole genome sequencing and comparative genomics.</title>
        <authorList>
            <person name="Vignolle G.A."/>
            <person name="Hochenegger N."/>
            <person name="Mach R.L."/>
            <person name="Mach-Aigner A.R."/>
            <person name="Javad Rahimi M."/>
            <person name="Salim K.A."/>
            <person name="Chan C.M."/>
            <person name="Lim L.B.L."/>
            <person name="Cai F."/>
            <person name="Druzhinina I.S."/>
            <person name="U'Ren J.M."/>
            <person name="Derntl C."/>
        </authorList>
    </citation>
    <scope>NUCLEOTIDE SEQUENCE</scope>
    <source>
        <strain evidence="4">TUCIM 5799</strain>
    </source>
</reference>
<dbReference type="InterPro" id="IPR029063">
    <property type="entry name" value="SAM-dependent_MTases_sf"/>
</dbReference>
<evidence type="ECO:0000313" key="4">
    <source>
        <dbReference type="EMBL" id="KAI1870138.1"/>
    </source>
</evidence>
<dbReference type="Proteomes" id="UP000829685">
    <property type="component" value="Unassembled WGS sequence"/>
</dbReference>
<dbReference type="InterPro" id="IPR004298">
    <property type="entry name" value="Nicotian_synth"/>
</dbReference>
<gene>
    <name evidence="4" type="ORF">JX265_006308</name>
</gene>
<evidence type="ECO:0008006" key="6">
    <source>
        <dbReference type="Google" id="ProtNLM"/>
    </source>
</evidence>
<dbReference type="AlphaFoldDB" id="A0A9Q0AM00"/>
<name>A0A9Q0AM00_9PEZI</name>
<dbReference type="PROSITE" id="PS51142">
    <property type="entry name" value="NAS"/>
    <property type="match status" value="1"/>
</dbReference>
<sequence>MANLITSLCSLKWRKARQSGKSREIVDYVVQAHSVLIELPDLRPGPVTNKTLGGLVSICSESHDPDTVEMVLTDPRMRKIIPSMRSISSQSECCLENFWAEKISEAQDSKEALQLLLSFPYFENYVELARLELFALYAVKPTLPTSVAFLGSGPLPLTSMCLLRALRDMQSFPTATDPVVVNVDQDASALSASTVLCEKLGDWSQGMRFKCADAESTMDLREFEVVFLAALVGVNQYEKEEIIMSVTRRMTAGALLVVRSAHSLRTLLYPEVNLNTERLRGVLQVETVTHPFGKIVNSVIVARVK</sequence>
<dbReference type="GO" id="GO:0030418">
    <property type="term" value="P:nicotianamine biosynthetic process"/>
    <property type="evidence" value="ECO:0007669"/>
    <property type="project" value="InterPro"/>
</dbReference>
<evidence type="ECO:0000256" key="3">
    <source>
        <dbReference type="ARBA" id="ARBA00022691"/>
    </source>
</evidence>
<dbReference type="PANTHER" id="PTHR32266:SF12">
    <property type="entry name" value="NICOTIANAMINE SYNTHASE 3"/>
    <property type="match status" value="1"/>
</dbReference>
<dbReference type="PANTHER" id="PTHR32266">
    <property type="entry name" value="NICOTIANAMINE SYNTHASE 3"/>
    <property type="match status" value="1"/>
</dbReference>
<keyword evidence="2" id="KW-0808">Transferase</keyword>
<organism evidence="4 5">
    <name type="scientific">Neoarthrinium moseri</name>
    <dbReference type="NCBI Taxonomy" id="1658444"/>
    <lineage>
        <taxon>Eukaryota</taxon>
        <taxon>Fungi</taxon>
        <taxon>Dikarya</taxon>
        <taxon>Ascomycota</taxon>
        <taxon>Pezizomycotina</taxon>
        <taxon>Sordariomycetes</taxon>
        <taxon>Xylariomycetidae</taxon>
        <taxon>Amphisphaeriales</taxon>
        <taxon>Apiosporaceae</taxon>
        <taxon>Neoarthrinium</taxon>
    </lineage>
</organism>
<dbReference type="Gene3D" id="3.40.50.150">
    <property type="entry name" value="Vaccinia Virus protein VP39"/>
    <property type="match status" value="1"/>
</dbReference>
<evidence type="ECO:0000313" key="5">
    <source>
        <dbReference type="Proteomes" id="UP000829685"/>
    </source>
</evidence>
<keyword evidence="5" id="KW-1185">Reference proteome</keyword>
<dbReference type="EMBL" id="JAFIMR010000014">
    <property type="protein sequence ID" value="KAI1870138.1"/>
    <property type="molecule type" value="Genomic_DNA"/>
</dbReference>
<comment type="caution">
    <text evidence="4">The sequence shown here is derived from an EMBL/GenBank/DDBJ whole genome shotgun (WGS) entry which is preliminary data.</text>
</comment>
<dbReference type="GO" id="GO:0030410">
    <property type="term" value="F:nicotianamine synthase activity"/>
    <property type="evidence" value="ECO:0007669"/>
    <property type="project" value="InterPro"/>
</dbReference>
<evidence type="ECO:0000256" key="1">
    <source>
        <dbReference type="ARBA" id="ARBA00007009"/>
    </source>
</evidence>
<dbReference type="Pfam" id="PF03059">
    <property type="entry name" value="NAS"/>
    <property type="match status" value="1"/>
</dbReference>
<evidence type="ECO:0000256" key="2">
    <source>
        <dbReference type="ARBA" id="ARBA00022679"/>
    </source>
</evidence>
<proteinExistence type="inferred from homology"/>
<protein>
    <recommendedName>
        <fullName evidence="6">Nicotianamine synthase</fullName>
    </recommendedName>
</protein>